<keyword evidence="2" id="KW-1185">Reference proteome</keyword>
<reference evidence="1 2" key="1">
    <citation type="submission" date="2019-10" db="EMBL/GenBank/DDBJ databases">
        <title>Nonomuraea sp. nov., isolated from Phyllanthus amarus.</title>
        <authorList>
            <person name="Klykleung N."/>
            <person name="Tanasupawat S."/>
        </authorList>
    </citation>
    <scope>NUCLEOTIDE SEQUENCE [LARGE SCALE GENOMIC DNA]</scope>
    <source>
        <strain evidence="1 2">PA1-10</strain>
    </source>
</reference>
<dbReference type="OrthoDB" id="3698941at2"/>
<name>A0A5C4W4R6_9ACTN</name>
<evidence type="ECO:0000313" key="2">
    <source>
        <dbReference type="Proteomes" id="UP000312512"/>
    </source>
</evidence>
<sequence>MMYQLQYVVVTARGYRAVAVRKRISVPPLGKQEEPAGLKALKQEISRRWGVIDLLDVLESRCAIRPGRGG</sequence>
<organism evidence="1 2">
    <name type="scientific">Nonomuraea phyllanthi</name>
    <dbReference type="NCBI Taxonomy" id="2219224"/>
    <lineage>
        <taxon>Bacteria</taxon>
        <taxon>Bacillati</taxon>
        <taxon>Actinomycetota</taxon>
        <taxon>Actinomycetes</taxon>
        <taxon>Streptosporangiales</taxon>
        <taxon>Streptosporangiaceae</taxon>
        <taxon>Nonomuraea</taxon>
    </lineage>
</organism>
<dbReference type="Proteomes" id="UP000312512">
    <property type="component" value="Unassembled WGS sequence"/>
</dbReference>
<comment type="caution">
    <text evidence="1">The sequence shown here is derived from an EMBL/GenBank/DDBJ whole genome shotgun (WGS) entry which is preliminary data.</text>
</comment>
<accession>A0A5C4W4R6</accession>
<dbReference type="EMBL" id="VDLX02000011">
    <property type="protein sequence ID" value="KAB8191965.1"/>
    <property type="molecule type" value="Genomic_DNA"/>
</dbReference>
<dbReference type="AlphaFoldDB" id="A0A5C4W4R6"/>
<dbReference type="RefSeq" id="WP_139633773.1">
    <property type="nucleotide sequence ID" value="NZ_VDLX02000011.1"/>
</dbReference>
<protein>
    <submittedName>
        <fullName evidence="1">Uncharacterized protein</fullName>
    </submittedName>
</protein>
<proteinExistence type="predicted"/>
<gene>
    <name evidence="1" type="ORF">FH608_028920</name>
</gene>
<evidence type="ECO:0000313" key="1">
    <source>
        <dbReference type="EMBL" id="KAB8191965.1"/>
    </source>
</evidence>